<dbReference type="EMBL" id="BMZA01000008">
    <property type="protein sequence ID" value="GGZ07706.1"/>
    <property type="molecule type" value="Genomic_DNA"/>
</dbReference>
<dbReference type="InterPro" id="IPR041916">
    <property type="entry name" value="Anti_sigma_zinc_sf"/>
</dbReference>
<dbReference type="AlphaFoldDB" id="A0A918PI29"/>
<comment type="caution">
    <text evidence="2">The sequence shown here is derived from an EMBL/GenBank/DDBJ whole genome shotgun (WGS) entry which is preliminary data.</text>
</comment>
<accession>A0A918PI29</accession>
<evidence type="ECO:0000313" key="3">
    <source>
        <dbReference type="Proteomes" id="UP000648075"/>
    </source>
</evidence>
<proteinExistence type="predicted"/>
<sequence>MTVSPELLAAYADGELDAATARTVEAEIAANEQLQADLATHRALRARLSAHFAPIAEQPIPDRLRQMVLRADQETSSIIDLAAQAQRRRTPTWPARWARYVGPALAATLVLAFIGFGLRPKGNSYAEGDLVQALDRQFVATQPADAPVRVLLTFQDKQGQYCRGFSGQASSGIACRDERGWRLIKMLVGAKGSATEYRQAGGANMAIMTAAQDMTAGDALDAEQEAQAAQQGWRSRQPR</sequence>
<name>A0A918PI29_9SPHN</name>
<feature type="region of interest" description="Disordered" evidence="1">
    <location>
        <begin position="218"/>
        <end position="239"/>
    </location>
</feature>
<keyword evidence="3" id="KW-1185">Reference proteome</keyword>
<gene>
    <name evidence="2" type="ORF">GCM10011614_23300</name>
</gene>
<reference evidence="2" key="1">
    <citation type="journal article" date="2014" name="Int. J. Syst. Evol. Microbiol.">
        <title>Complete genome sequence of Corynebacterium casei LMG S-19264T (=DSM 44701T), isolated from a smear-ripened cheese.</title>
        <authorList>
            <consortium name="US DOE Joint Genome Institute (JGI-PGF)"/>
            <person name="Walter F."/>
            <person name="Albersmeier A."/>
            <person name="Kalinowski J."/>
            <person name="Ruckert C."/>
        </authorList>
    </citation>
    <scope>NUCLEOTIDE SEQUENCE</scope>
    <source>
        <strain evidence="2">KCTC 32255</strain>
    </source>
</reference>
<reference evidence="2" key="2">
    <citation type="submission" date="2020-09" db="EMBL/GenBank/DDBJ databases">
        <authorList>
            <person name="Sun Q."/>
            <person name="Kim S."/>
        </authorList>
    </citation>
    <scope>NUCLEOTIDE SEQUENCE</scope>
    <source>
        <strain evidence="2">KCTC 32255</strain>
    </source>
</reference>
<protein>
    <submittedName>
        <fullName evidence="2">Anti-sigma factor</fullName>
    </submittedName>
</protein>
<dbReference type="Proteomes" id="UP000648075">
    <property type="component" value="Unassembled WGS sequence"/>
</dbReference>
<evidence type="ECO:0000313" key="2">
    <source>
        <dbReference type="EMBL" id="GGZ07706.1"/>
    </source>
</evidence>
<dbReference type="Gene3D" id="1.10.10.1320">
    <property type="entry name" value="Anti-sigma factor, zinc-finger domain"/>
    <property type="match status" value="1"/>
</dbReference>
<dbReference type="RefSeq" id="WP_189621372.1">
    <property type="nucleotide sequence ID" value="NZ_BMZA01000008.1"/>
</dbReference>
<evidence type="ECO:0000256" key="1">
    <source>
        <dbReference type="SAM" id="MobiDB-lite"/>
    </source>
</evidence>
<organism evidence="2 3">
    <name type="scientific">Novosphingobium colocasiae</name>
    <dbReference type="NCBI Taxonomy" id="1256513"/>
    <lineage>
        <taxon>Bacteria</taxon>
        <taxon>Pseudomonadati</taxon>
        <taxon>Pseudomonadota</taxon>
        <taxon>Alphaproteobacteria</taxon>
        <taxon>Sphingomonadales</taxon>
        <taxon>Sphingomonadaceae</taxon>
        <taxon>Novosphingobium</taxon>
    </lineage>
</organism>